<dbReference type="OrthoDB" id="3193440at2"/>
<evidence type="ECO:0000313" key="1">
    <source>
        <dbReference type="EMBL" id="AFM04777.1"/>
    </source>
</evidence>
<dbReference type="HOGENOM" id="CLU_293151_0_0_10"/>
<reference evidence="2" key="1">
    <citation type="submission" date="2012-06" db="EMBL/GenBank/DDBJ databases">
        <title>The complete genome of Flexibacter litoralis DSM 6794.</title>
        <authorList>
            <person name="Lucas S."/>
            <person name="Copeland A."/>
            <person name="Lapidus A."/>
            <person name="Glavina del Rio T."/>
            <person name="Dalin E."/>
            <person name="Tice H."/>
            <person name="Bruce D."/>
            <person name="Goodwin L."/>
            <person name="Pitluck S."/>
            <person name="Peters L."/>
            <person name="Ovchinnikova G."/>
            <person name="Lu M."/>
            <person name="Kyrpides N."/>
            <person name="Mavromatis K."/>
            <person name="Ivanova N."/>
            <person name="Brettin T."/>
            <person name="Detter J.C."/>
            <person name="Han C."/>
            <person name="Larimer F."/>
            <person name="Land M."/>
            <person name="Hauser L."/>
            <person name="Markowitz V."/>
            <person name="Cheng J.-F."/>
            <person name="Hugenholtz P."/>
            <person name="Woyke T."/>
            <person name="Wu D."/>
            <person name="Spring S."/>
            <person name="Lang E."/>
            <person name="Kopitz M."/>
            <person name="Brambilla E."/>
            <person name="Klenk H.-P."/>
            <person name="Eisen J.A."/>
        </authorList>
    </citation>
    <scope>NUCLEOTIDE SEQUENCE [LARGE SCALE GENOMIC DNA]</scope>
    <source>
        <strain evidence="2">ATCC 23117 / DSM 6794 / NBRC 15988 / NCIMB 1366 / Sio-4</strain>
    </source>
</reference>
<dbReference type="eggNOG" id="COG5492">
    <property type="taxonomic scope" value="Bacteria"/>
</dbReference>
<accession>I4ALE2</accession>
<gene>
    <name evidence="1" type="ordered locus">Fleli_2410</name>
</gene>
<keyword evidence="2" id="KW-1185">Reference proteome</keyword>
<dbReference type="RefSeq" id="WP_014798214.1">
    <property type="nucleotide sequence ID" value="NC_018018.1"/>
</dbReference>
<evidence type="ECO:0008006" key="3">
    <source>
        <dbReference type="Google" id="ProtNLM"/>
    </source>
</evidence>
<dbReference type="AlphaFoldDB" id="I4ALE2"/>
<dbReference type="PATRIC" id="fig|880071.3.peg.2396"/>
<dbReference type="STRING" id="880071.Fleli_2410"/>
<dbReference type="KEGG" id="fli:Fleli_2410"/>
<protein>
    <recommendedName>
        <fullName evidence="3">Ig-like domain-containing protein</fullName>
    </recommendedName>
</protein>
<proteinExistence type="predicted"/>
<dbReference type="EMBL" id="CP003345">
    <property type="protein sequence ID" value="AFM04777.1"/>
    <property type="molecule type" value="Genomic_DNA"/>
</dbReference>
<evidence type="ECO:0000313" key="2">
    <source>
        <dbReference type="Proteomes" id="UP000006054"/>
    </source>
</evidence>
<name>I4ALE2_BERLS</name>
<dbReference type="Proteomes" id="UP000006054">
    <property type="component" value="Chromosome"/>
</dbReference>
<organism evidence="1 2">
    <name type="scientific">Bernardetia litoralis (strain ATCC 23117 / DSM 6794 / NBRC 15988 / NCIMB 1366 / Fx l1 / Sio-4)</name>
    <name type="common">Flexibacter litoralis</name>
    <dbReference type="NCBI Taxonomy" id="880071"/>
    <lineage>
        <taxon>Bacteria</taxon>
        <taxon>Pseudomonadati</taxon>
        <taxon>Bacteroidota</taxon>
        <taxon>Cytophagia</taxon>
        <taxon>Cytophagales</taxon>
        <taxon>Bernardetiaceae</taxon>
        <taxon>Bernardetia</taxon>
    </lineage>
</organism>
<sequence length="1037" mass="115944" precursor="true">MRNIQVLLFSFFIFISLTLVSHSLQAQLLQGIVTVNNGGSISNDKEGRVILKIFAKGASEMRVSNNASFIGARWEAFEGQKSWRLDAREDGIKTVYVQFRDGSGTMVSDPTVAQVELDRAPPTNPSVNINSGAEYTNARDRKVYLQLYCDEAYEMQVSNRSDFQDAPRWYPYKETVQGWPLTGGEGTKHVYARYRDYAGNISESAIDTIVVDQTPPKGKFEINKGAKFTTSRNVKLQFNAEGASDVSIQSLGTWVPYQKELDFELPAEQGPQVVAVKFRDKMGNQSKPAFARIILDLEAPSMPRILVNGGNRYTKSYNVNIRLSAIGASEMMVSNDPNLQGAEWQPYRYLLPSWTFDVADGEKMVYVKFRDQAGNETEIKSDKIILDQGQPSGGKIKIVSKEGTQGMTNNKEGLVNLELSVEGDDARYMMVSNTENFFEGRWEIYRNKVEDWKLAVGDGEKGVYVKFRDRAGNVSTPVSDKVVLDLTAPIDTRIAVEKRSKYVQSTSVAVNLYARGASEVMLGKSEQFAGGTWQKYEEEIKGWQLEGEDGKKVVYAKFKDEAGNETPPISTEIILDRVAPQNPQIRINKGDSVTNNPNKTVLMQAKADGAIMMELGMDAAFSGSRWINYQAGKNIPFTLPGEDGMKEIFARFKDEAGNISEVVSQKILLDRTPPIVGEVKINEGDNGTNVQTVGLTLNAQGATHMMLSNRIDFPEAKWESYNTTKQFTLVGEDGIKFVFVRYRDGVGNISEIAYDRIGLDRTAPTGGEITINKKAKYTTNINKYVTLRLRAKGVSEMRIGKSQTMDSASWQPFKPIIMNYILPNEDGENTVWVQFGDKSGNQTEPISASIILDRQAPFGEEIIINNSEPYTNKHHVKLDIMAEEASHMMITNLRGFPPPARWEEFKTTSNWTISGADGYKTVYIKFRDEAGNQSFVASSQILLDTQPPQPGIIRIEGGQTRVKDNQVTLLFNARQANYIMVSNSAKFDDGAYWQEYNKKIDWVLTGGEGYKRVYAKFKDTSENETGIIFAEITVEGF</sequence>